<evidence type="ECO:0000256" key="5">
    <source>
        <dbReference type="ARBA" id="ARBA00022989"/>
    </source>
</evidence>
<evidence type="ECO:0000313" key="10">
    <source>
        <dbReference type="Proteomes" id="UP000325755"/>
    </source>
</evidence>
<dbReference type="Gene3D" id="1.10.3720.10">
    <property type="entry name" value="MetI-like"/>
    <property type="match status" value="1"/>
</dbReference>
<dbReference type="OrthoDB" id="9808005at2"/>
<evidence type="ECO:0000313" key="9">
    <source>
        <dbReference type="EMBL" id="QFY44901.1"/>
    </source>
</evidence>
<dbReference type="FunCoup" id="A0A5Q0BRH8">
    <property type="interactions" value="32"/>
</dbReference>
<dbReference type="PROSITE" id="PS50928">
    <property type="entry name" value="ABC_TM1"/>
    <property type="match status" value="1"/>
</dbReference>
<evidence type="ECO:0000256" key="2">
    <source>
        <dbReference type="ARBA" id="ARBA00022448"/>
    </source>
</evidence>
<dbReference type="GO" id="GO:0005886">
    <property type="term" value="C:plasma membrane"/>
    <property type="evidence" value="ECO:0007669"/>
    <property type="project" value="UniProtKB-SubCell"/>
</dbReference>
<comment type="subcellular location">
    <subcellularLocation>
        <location evidence="1 7">Cell membrane</location>
        <topology evidence="1 7">Multi-pass membrane protein</topology>
    </subcellularLocation>
</comment>
<dbReference type="PANTHER" id="PTHR30043">
    <property type="entry name" value="PHOSPHONATES TRANSPORT SYSTEM PERMEASE PROTEIN"/>
    <property type="match status" value="1"/>
</dbReference>
<accession>A0A5Q0BRH8</accession>
<dbReference type="InterPro" id="IPR005769">
    <property type="entry name" value="PhnE/PtxC"/>
</dbReference>
<dbReference type="SUPFAM" id="SSF161098">
    <property type="entry name" value="MetI-like"/>
    <property type="match status" value="1"/>
</dbReference>
<dbReference type="PANTHER" id="PTHR30043:SF1">
    <property type="entry name" value="ABC TRANSPORT SYSTEM PERMEASE PROTEIN P69"/>
    <property type="match status" value="1"/>
</dbReference>
<name>A0A5Q0BRH8_9GAMM</name>
<evidence type="ECO:0000259" key="8">
    <source>
        <dbReference type="PROSITE" id="PS50928"/>
    </source>
</evidence>
<evidence type="ECO:0000256" key="4">
    <source>
        <dbReference type="ARBA" id="ARBA00022692"/>
    </source>
</evidence>
<protein>
    <submittedName>
        <fullName evidence="9">Phosphonate ABC transporter, permease protein PhnE</fullName>
    </submittedName>
</protein>
<evidence type="ECO:0000256" key="7">
    <source>
        <dbReference type="RuleBase" id="RU363032"/>
    </source>
</evidence>
<feature type="domain" description="ABC transmembrane type-1" evidence="8">
    <location>
        <begin position="48"/>
        <end position="228"/>
    </location>
</feature>
<evidence type="ECO:0000256" key="6">
    <source>
        <dbReference type="ARBA" id="ARBA00023136"/>
    </source>
</evidence>
<gene>
    <name evidence="9" type="primary">phnE</name>
    <name evidence="9" type="ORF">F6R98_01875</name>
</gene>
<dbReference type="Proteomes" id="UP000325755">
    <property type="component" value="Chromosome"/>
</dbReference>
<dbReference type="InterPro" id="IPR000515">
    <property type="entry name" value="MetI-like"/>
</dbReference>
<dbReference type="InterPro" id="IPR035906">
    <property type="entry name" value="MetI-like_sf"/>
</dbReference>
<dbReference type="NCBIfam" id="TIGR01097">
    <property type="entry name" value="PhnE"/>
    <property type="match status" value="1"/>
</dbReference>
<feature type="transmembrane region" description="Helical" evidence="7">
    <location>
        <begin position="52"/>
        <end position="74"/>
    </location>
</feature>
<dbReference type="EMBL" id="CP044205">
    <property type="protein sequence ID" value="QFY44901.1"/>
    <property type="molecule type" value="Genomic_DNA"/>
</dbReference>
<feature type="transmembrane region" description="Helical" evidence="7">
    <location>
        <begin position="212"/>
        <end position="230"/>
    </location>
</feature>
<keyword evidence="10" id="KW-1185">Reference proteome</keyword>
<dbReference type="InParanoid" id="A0A5Q0BRH8"/>
<keyword evidence="5 7" id="KW-1133">Transmembrane helix</keyword>
<evidence type="ECO:0000256" key="3">
    <source>
        <dbReference type="ARBA" id="ARBA00022475"/>
    </source>
</evidence>
<keyword evidence="2 7" id="KW-0813">Transport</keyword>
<organism evidence="9 10">
    <name type="scientific">Candidatus Methylospira mobilis</name>
    <dbReference type="NCBI Taxonomy" id="1808979"/>
    <lineage>
        <taxon>Bacteria</taxon>
        <taxon>Pseudomonadati</taxon>
        <taxon>Pseudomonadota</taxon>
        <taxon>Gammaproteobacteria</taxon>
        <taxon>Methylococcales</taxon>
        <taxon>Methylococcaceae</taxon>
        <taxon>Candidatus Methylospira</taxon>
    </lineage>
</organism>
<dbReference type="Pfam" id="PF00528">
    <property type="entry name" value="BPD_transp_1"/>
    <property type="match status" value="1"/>
</dbReference>
<dbReference type="CDD" id="cd06261">
    <property type="entry name" value="TM_PBP2"/>
    <property type="match status" value="1"/>
</dbReference>
<evidence type="ECO:0000256" key="1">
    <source>
        <dbReference type="ARBA" id="ARBA00004651"/>
    </source>
</evidence>
<dbReference type="KEGG" id="mmob:F6R98_01875"/>
<sequence length="243" mass="26038">MAVFVCAFGFAGVFDPERYRDALATIVTLLGDSLPPEFARWKHWGRPLLDTLAMSVSGTALACFAALPLALAAARNTGPAWLGGVVRLFLNMLRSVPGVIWGVMFVAAVGFGPLPGVLALACHSTGMLGKLYAEILEHVDPAPGNALRSQGVSWLGIARFAVLPQILPRLLDITFYRWEHNVRAATVLGLVGAGGIGLEIMTAFHLFEYREALALIIVLWGLVTLINAGGAQIRTRLLDLDHG</sequence>
<dbReference type="GO" id="GO:0015416">
    <property type="term" value="F:ABC-type phosphonate transporter activity"/>
    <property type="evidence" value="ECO:0007669"/>
    <property type="project" value="InterPro"/>
</dbReference>
<reference evidence="9 10" key="1">
    <citation type="submission" date="2019-09" db="EMBL/GenBank/DDBJ databases">
        <title>Ecophysiology of the spiral-shaped methanotroph Methylospira mobilis as revealed by the complete genome sequence.</title>
        <authorList>
            <person name="Oshkin I.Y."/>
            <person name="Dedysh S.N."/>
            <person name="Miroshnikov K."/>
            <person name="Danilova O.V."/>
            <person name="Hakobyan A."/>
            <person name="Liesack W."/>
        </authorList>
    </citation>
    <scope>NUCLEOTIDE SEQUENCE [LARGE SCALE GENOMIC DNA]</scope>
    <source>
        <strain evidence="9 10">Shm1</strain>
    </source>
</reference>
<keyword evidence="3" id="KW-1003">Cell membrane</keyword>
<proteinExistence type="inferred from homology"/>
<keyword evidence="4 7" id="KW-0812">Transmembrane</keyword>
<keyword evidence="6 7" id="KW-0472">Membrane</keyword>
<feature type="transmembrane region" description="Helical" evidence="7">
    <location>
        <begin position="184"/>
        <end position="206"/>
    </location>
</feature>
<feature type="transmembrane region" description="Helical" evidence="7">
    <location>
        <begin position="99"/>
        <end position="122"/>
    </location>
</feature>
<comment type="similarity">
    <text evidence="7">Belongs to the binding-protein-dependent transport system permease family.</text>
</comment>
<dbReference type="AlphaFoldDB" id="A0A5Q0BRH8"/>